<name>B8EI13_METSB</name>
<accession>B8EI13</accession>
<dbReference type="SUPFAM" id="SSF46785">
    <property type="entry name" value="Winged helix' DNA-binding domain"/>
    <property type="match status" value="1"/>
</dbReference>
<organism evidence="2 3">
    <name type="scientific">Methylocella silvestris (strain DSM 15510 / CIP 108128 / LMG 27833 / NCIMB 13906 / BL2)</name>
    <dbReference type="NCBI Taxonomy" id="395965"/>
    <lineage>
        <taxon>Bacteria</taxon>
        <taxon>Pseudomonadati</taxon>
        <taxon>Pseudomonadota</taxon>
        <taxon>Alphaproteobacteria</taxon>
        <taxon>Hyphomicrobiales</taxon>
        <taxon>Beijerinckiaceae</taxon>
        <taxon>Methylocella</taxon>
    </lineage>
</organism>
<protein>
    <recommendedName>
        <fullName evidence="1">HTH marR-type domain-containing protein</fullName>
    </recommendedName>
</protein>
<dbReference type="Proteomes" id="UP000002257">
    <property type="component" value="Chromosome"/>
</dbReference>
<dbReference type="InterPro" id="IPR036390">
    <property type="entry name" value="WH_DNA-bd_sf"/>
</dbReference>
<gene>
    <name evidence="2" type="ordered locus">Msil_1545</name>
</gene>
<dbReference type="Pfam" id="PF12802">
    <property type="entry name" value="MarR_2"/>
    <property type="match status" value="1"/>
</dbReference>
<dbReference type="AlphaFoldDB" id="B8EI13"/>
<evidence type="ECO:0000313" key="2">
    <source>
        <dbReference type="EMBL" id="ACK50495.1"/>
    </source>
</evidence>
<dbReference type="GO" id="GO:0003700">
    <property type="term" value="F:DNA-binding transcription factor activity"/>
    <property type="evidence" value="ECO:0007669"/>
    <property type="project" value="InterPro"/>
</dbReference>
<dbReference type="eggNOG" id="ENOG50335QI">
    <property type="taxonomic scope" value="Bacteria"/>
</dbReference>
<reference evidence="2 3" key="1">
    <citation type="journal article" date="2010" name="J. Bacteriol.">
        <title>Complete genome sequence of the aerobic facultative methanotroph Methylocella silvestris BL2.</title>
        <authorList>
            <person name="Chen Y."/>
            <person name="Crombie A."/>
            <person name="Rahman M.T."/>
            <person name="Dedysh S.N."/>
            <person name="Liesack W."/>
            <person name="Stott M.B."/>
            <person name="Alam M."/>
            <person name="Theisen A.R."/>
            <person name="Murrell J.C."/>
            <person name="Dunfield P.F."/>
        </authorList>
    </citation>
    <scope>NUCLEOTIDE SEQUENCE [LARGE SCALE GENOMIC DNA]</scope>
    <source>
        <strain evidence="3">DSM 15510 / CIP 108128 / LMG 27833 / NCIMB 13906 / BL2</strain>
    </source>
</reference>
<dbReference type="InterPro" id="IPR036388">
    <property type="entry name" value="WH-like_DNA-bd_sf"/>
</dbReference>
<dbReference type="EMBL" id="CP001280">
    <property type="protein sequence ID" value="ACK50495.1"/>
    <property type="molecule type" value="Genomic_DNA"/>
</dbReference>
<dbReference type="InterPro" id="IPR000835">
    <property type="entry name" value="HTH_MarR-typ"/>
</dbReference>
<evidence type="ECO:0000259" key="1">
    <source>
        <dbReference type="Pfam" id="PF12802"/>
    </source>
</evidence>
<dbReference type="STRING" id="395965.Msil_1545"/>
<proteinExistence type="predicted"/>
<evidence type="ECO:0000313" key="3">
    <source>
        <dbReference type="Proteomes" id="UP000002257"/>
    </source>
</evidence>
<keyword evidence="3" id="KW-1185">Reference proteome</keyword>
<dbReference type="Gene3D" id="1.10.10.10">
    <property type="entry name" value="Winged helix-like DNA-binding domain superfamily/Winged helix DNA-binding domain"/>
    <property type="match status" value="1"/>
</dbReference>
<sequence length="242" mass="25690">MSGLCAIARSASDFAASKISKLLFWLSFQADSVYTCDYNSARAIGSNAAMETEANGLNWLSISEIARQRGVTKQAIAKRVARLEALGAIETRPGPGGVKLVNIAAFDFAVGEVGDAIRTMNAATPARAAASNPILAREQARRVSYQAEIAKLDLEERLKCLLPADEVWEAIETCEAAMLHRVDRLPDCAEALAQAIGERGAPGARAFLKTMTRDLRPKMADDLTKLVAAGAAAHAAEAHAAP</sequence>
<dbReference type="KEGG" id="msl:Msil_1545"/>
<feature type="domain" description="HTH marR-type" evidence="1">
    <location>
        <begin position="55"/>
        <end position="96"/>
    </location>
</feature>
<dbReference type="OrthoDB" id="6057486at2"/>
<dbReference type="HOGENOM" id="CLU_1146155_0_0_5"/>